<dbReference type="InterPro" id="IPR046887">
    <property type="entry name" value="RsmE_PUA-like"/>
</dbReference>
<evidence type="ECO:0000256" key="11">
    <source>
        <dbReference type="ARBA" id="ARBA00047944"/>
    </source>
</evidence>
<dbReference type="EMBL" id="LT859958">
    <property type="protein sequence ID" value="SMX54070.1"/>
    <property type="molecule type" value="Genomic_DNA"/>
</dbReference>
<evidence type="ECO:0000313" key="16">
    <source>
        <dbReference type="Proteomes" id="UP000195514"/>
    </source>
</evidence>
<evidence type="ECO:0000256" key="6">
    <source>
        <dbReference type="ARBA" id="ARBA00022552"/>
    </source>
</evidence>
<evidence type="ECO:0000256" key="1">
    <source>
        <dbReference type="ARBA" id="ARBA00004496"/>
    </source>
</evidence>
<accession>A0A1Y6K7R4</accession>
<dbReference type="GO" id="GO:0005737">
    <property type="term" value="C:cytoplasm"/>
    <property type="evidence" value="ECO:0007669"/>
    <property type="project" value="UniProtKB-SubCell"/>
</dbReference>
<evidence type="ECO:0000256" key="10">
    <source>
        <dbReference type="ARBA" id="ARBA00025699"/>
    </source>
</evidence>
<comment type="similarity">
    <text evidence="2 12">Belongs to the RNA methyltransferase RsmE family.</text>
</comment>
<keyword evidence="9 12" id="KW-0949">S-adenosyl-L-methionine</keyword>
<dbReference type="CDD" id="cd18084">
    <property type="entry name" value="RsmE-like"/>
    <property type="match status" value="1"/>
</dbReference>
<dbReference type="PANTHER" id="PTHR30027:SF3">
    <property type="entry name" value="16S RRNA (URACIL(1498)-N(3))-METHYLTRANSFERASE"/>
    <property type="match status" value="1"/>
</dbReference>
<comment type="catalytic activity">
    <reaction evidence="11 12">
        <text>uridine(1498) in 16S rRNA + S-adenosyl-L-methionine = N(3)-methyluridine(1498) in 16S rRNA + S-adenosyl-L-homocysteine + H(+)</text>
        <dbReference type="Rhea" id="RHEA:42920"/>
        <dbReference type="Rhea" id="RHEA-COMP:10283"/>
        <dbReference type="Rhea" id="RHEA-COMP:10284"/>
        <dbReference type="ChEBI" id="CHEBI:15378"/>
        <dbReference type="ChEBI" id="CHEBI:57856"/>
        <dbReference type="ChEBI" id="CHEBI:59789"/>
        <dbReference type="ChEBI" id="CHEBI:65315"/>
        <dbReference type="ChEBI" id="CHEBI:74502"/>
        <dbReference type="EC" id="2.1.1.193"/>
    </reaction>
</comment>
<dbReference type="AlphaFoldDB" id="A0A1Y6K7R4"/>
<dbReference type="Pfam" id="PF04452">
    <property type="entry name" value="Methyltrans_RNA"/>
    <property type="match status" value="1"/>
</dbReference>
<dbReference type="PANTHER" id="PTHR30027">
    <property type="entry name" value="RIBOSOMAL RNA SMALL SUBUNIT METHYLTRANSFERASE E"/>
    <property type="match status" value="1"/>
</dbReference>
<evidence type="ECO:0000256" key="7">
    <source>
        <dbReference type="ARBA" id="ARBA00022603"/>
    </source>
</evidence>
<dbReference type="Pfam" id="PF20260">
    <property type="entry name" value="PUA_4"/>
    <property type="match status" value="1"/>
</dbReference>
<dbReference type="PIRSF" id="PIRSF015601">
    <property type="entry name" value="MTase_slr0722"/>
    <property type="match status" value="1"/>
</dbReference>
<dbReference type="EC" id="2.1.1.193" evidence="3 12"/>
<keyword evidence="6 12" id="KW-0698">rRNA processing</keyword>
<name>A0A1Y6K7R4_9CHLR</name>
<dbReference type="SUPFAM" id="SSF88697">
    <property type="entry name" value="PUA domain-like"/>
    <property type="match status" value="1"/>
</dbReference>
<dbReference type="InterPro" id="IPR015947">
    <property type="entry name" value="PUA-like_sf"/>
</dbReference>
<comment type="subcellular location">
    <subcellularLocation>
        <location evidence="1 12">Cytoplasm</location>
    </subcellularLocation>
</comment>
<proteinExistence type="inferred from homology"/>
<sequence>MHHFFLSPDDIHDLQVIFPDRVAHQIKHVLRLAKGDRVAVLDNRGIIYTVVLRDETAKGQRVGDIVRTQMATSEPRVQISLFIGLSSREKMEWIFQKGTEIGVSAFCPFVSTRTLISNTGLTEGKMSRWKRIIQEAAEQSGRGKLPVLNAPEKLADCFLNATQTNGLCLLAWEGLPEGRVNFKEALRGFTGDKLALFVGPEGGFSDAEVASAQGAGCQLVTLGARIFRMETAAIVFPALALHELGSE</sequence>
<dbReference type="Gene3D" id="3.40.1280.10">
    <property type="match status" value="1"/>
</dbReference>
<organism evidence="15 16">
    <name type="scientific">Candidatus Brevifilum fermentans</name>
    <dbReference type="NCBI Taxonomy" id="1986204"/>
    <lineage>
        <taxon>Bacteria</taxon>
        <taxon>Bacillati</taxon>
        <taxon>Chloroflexota</taxon>
        <taxon>Anaerolineae</taxon>
        <taxon>Anaerolineales</taxon>
        <taxon>Anaerolineaceae</taxon>
        <taxon>Candidatus Brevifilum</taxon>
    </lineage>
</organism>
<keyword evidence="16" id="KW-1185">Reference proteome</keyword>
<keyword evidence="8 12" id="KW-0808">Transferase</keyword>
<dbReference type="NCBIfam" id="TIGR00046">
    <property type="entry name" value="RsmE family RNA methyltransferase"/>
    <property type="match status" value="1"/>
</dbReference>
<evidence type="ECO:0000256" key="2">
    <source>
        <dbReference type="ARBA" id="ARBA00005528"/>
    </source>
</evidence>
<dbReference type="InterPro" id="IPR029028">
    <property type="entry name" value="Alpha/beta_knot_MTases"/>
</dbReference>
<dbReference type="SUPFAM" id="SSF75217">
    <property type="entry name" value="alpha/beta knot"/>
    <property type="match status" value="1"/>
</dbReference>
<dbReference type="OrthoDB" id="9815641at2"/>
<dbReference type="InterPro" id="IPR046886">
    <property type="entry name" value="RsmE_MTase_dom"/>
</dbReference>
<dbReference type="Proteomes" id="UP000195514">
    <property type="component" value="Chromosome I"/>
</dbReference>
<evidence type="ECO:0000256" key="4">
    <source>
        <dbReference type="ARBA" id="ARBA00013673"/>
    </source>
</evidence>
<dbReference type="GO" id="GO:0070475">
    <property type="term" value="P:rRNA base methylation"/>
    <property type="evidence" value="ECO:0007669"/>
    <property type="project" value="TreeGrafter"/>
</dbReference>
<dbReference type="RefSeq" id="WP_087861951.1">
    <property type="nucleotide sequence ID" value="NZ_LT859958.1"/>
</dbReference>
<dbReference type="KEGG" id="abat:CFX1CAM_1005"/>
<protein>
    <recommendedName>
        <fullName evidence="4 12">Ribosomal RNA small subunit methyltransferase E</fullName>
        <ecNumber evidence="3 12">2.1.1.193</ecNumber>
    </recommendedName>
</protein>
<evidence type="ECO:0000256" key="8">
    <source>
        <dbReference type="ARBA" id="ARBA00022679"/>
    </source>
</evidence>
<dbReference type="InterPro" id="IPR006700">
    <property type="entry name" value="RsmE"/>
</dbReference>
<evidence type="ECO:0000313" key="15">
    <source>
        <dbReference type="EMBL" id="SMX54070.1"/>
    </source>
</evidence>
<gene>
    <name evidence="15" type="ORF">CFX1CAM_1005</name>
</gene>
<keyword evidence="5 12" id="KW-0963">Cytoplasm</keyword>
<dbReference type="GO" id="GO:0070042">
    <property type="term" value="F:rRNA (uridine-N3-)-methyltransferase activity"/>
    <property type="evidence" value="ECO:0007669"/>
    <property type="project" value="TreeGrafter"/>
</dbReference>
<comment type="function">
    <text evidence="10 12">Specifically methylates the N3 position of the uracil ring of uridine 1498 (m3U1498) in 16S rRNA. Acts on the fully assembled 30S ribosomal subunit.</text>
</comment>
<evidence type="ECO:0000259" key="14">
    <source>
        <dbReference type="Pfam" id="PF20260"/>
    </source>
</evidence>
<dbReference type="InterPro" id="IPR029026">
    <property type="entry name" value="tRNA_m1G_MTases_N"/>
</dbReference>
<feature type="domain" description="Ribosomal RNA small subunit methyltransferase E PUA-like" evidence="14">
    <location>
        <begin position="20"/>
        <end position="57"/>
    </location>
</feature>
<reference evidence="16" key="1">
    <citation type="submission" date="2017-05" db="EMBL/GenBank/DDBJ databases">
        <authorList>
            <person name="Kirkegaard R."/>
            <person name="Mcilroy J S."/>
        </authorList>
    </citation>
    <scope>NUCLEOTIDE SEQUENCE [LARGE SCALE GENOMIC DNA]</scope>
</reference>
<feature type="domain" description="Ribosomal RNA small subunit methyltransferase E methyltransferase" evidence="13">
    <location>
        <begin position="74"/>
        <end position="236"/>
    </location>
</feature>
<evidence type="ECO:0000256" key="5">
    <source>
        <dbReference type="ARBA" id="ARBA00022490"/>
    </source>
</evidence>
<keyword evidence="7 12" id="KW-0489">Methyltransferase</keyword>
<evidence type="ECO:0000256" key="3">
    <source>
        <dbReference type="ARBA" id="ARBA00012328"/>
    </source>
</evidence>
<evidence type="ECO:0000256" key="12">
    <source>
        <dbReference type="PIRNR" id="PIRNR015601"/>
    </source>
</evidence>
<evidence type="ECO:0000256" key="9">
    <source>
        <dbReference type="ARBA" id="ARBA00022691"/>
    </source>
</evidence>
<evidence type="ECO:0000259" key="13">
    <source>
        <dbReference type="Pfam" id="PF04452"/>
    </source>
</evidence>